<dbReference type="AlphaFoldDB" id="A0A485LIP3"/>
<reference evidence="2" key="2">
    <citation type="submission" date="2019-06" db="EMBL/GenBank/DDBJ databases">
        <title>Genomics analysis of Aphanomyces spp. identifies a new class of oomycete effector associated with host adaptation.</title>
        <authorList>
            <person name="Gaulin E."/>
        </authorList>
    </citation>
    <scope>NUCLEOTIDE SEQUENCE</scope>
    <source>
        <strain evidence="2">CBS 578.67</strain>
    </source>
</reference>
<dbReference type="Gene3D" id="2.30.110.10">
    <property type="entry name" value="Electron Transport, Fmn-binding Protein, Chain A"/>
    <property type="match status" value="1"/>
</dbReference>
<dbReference type="Proteomes" id="UP000332933">
    <property type="component" value="Unassembled WGS sequence"/>
</dbReference>
<dbReference type="InterPro" id="IPR002563">
    <property type="entry name" value="Flavin_Rdtase-like_dom"/>
</dbReference>
<dbReference type="SUPFAM" id="SSF50475">
    <property type="entry name" value="FMN-binding split barrel"/>
    <property type="match status" value="1"/>
</dbReference>
<keyword evidence="4" id="KW-1185">Reference proteome</keyword>
<dbReference type="PANTHER" id="PTHR43241:SF1">
    <property type="entry name" value="FLAVIN REDUCTASE LIKE DOMAIN-CONTAINING PROTEIN"/>
    <property type="match status" value="1"/>
</dbReference>
<organism evidence="3 4">
    <name type="scientific">Aphanomyces stellatus</name>
    <dbReference type="NCBI Taxonomy" id="120398"/>
    <lineage>
        <taxon>Eukaryota</taxon>
        <taxon>Sar</taxon>
        <taxon>Stramenopiles</taxon>
        <taxon>Oomycota</taxon>
        <taxon>Saprolegniomycetes</taxon>
        <taxon>Saprolegniales</taxon>
        <taxon>Verrucalvaceae</taxon>
        <taxon>Aphanomyces</taxon>
    </lineage>
</organism>
<dbReference type="InterPro" id="IPR053310">
    <property type="entry name" value="Flavoredoxin-like"/>
</dbReference>
<sequence>MRVFLRQTTQEYNHTQNAVKPFDWAKSYLHNQSKRHNSAMEGAAVAGASEVGHDVPHHALAVVQVERNMLSRLLYPNPVCLLSVADPSTNTRNVMTITWLTPINNHGKFICSINCKRHTATFINQVGRHFVLNVPTSAQQSLVLAIGGCSGATTDKFESLQIATCDVGWETPPVRPLKRKHGLSKKDLLALDLADAAASCVALRECIAHTLCRVEKVDVDDGHYILTCVQLAAYVRATYWNGKTFAPLTPSDDPPYLTFLGSKTFGHVVPDT</sequence>
<evidence type="ECO:0000313" key="4">
    <source>
        <dbReference type="Proteomes" id="UP000332933"/>
    </source>
</evidence>
<gene>
    <name evidence="3" type="primary">Aste57867_20033</name>
    <name evidence="2" type="ORF">As57867_019967</name>
    <name evidence="3" type="ORF">ASTE57867_20033</name>
</gene>
<dbReference type="InterPro" id="IPR012349">
    <property type="entry name" value="Split_barrel_FMN-bd"/>
</dbReference>
<dbReference type="GO" id="GO:0010181">
    <property type="term" value="F:FMN binding"/>
    <property type="evidence" value="ECO:0007669"/>
    <property type="project" value="InterPro"/>
</dbReference>
<dbReference type="Pfam" id="PF01613">
    <property type="entry name" value="Flavin_Reduct"/>
    <property type="match status" value="1"/>
</dbReference>
<dbReference type="EMBL" id="VJMH01006735">
    <property type="protein sequence ID" value="KAF0688321.1"/>
    <property type="molecule type" value="Genomic_DNA"/>
</dbReference>
<name>A0A485LIP3_9STRA</name>
<dbReference type="PANTHER" id="PTHR43241">
    <property type="entry name" value="FLAVIN REDUCTASE DOMAIN PROTEIN"/>
    <property type="match status" value="1"/>
</dbReference>
<reference evidence="3 4" key="1">
    <citation type="submission" date="2019-03" db="EMBL/GenBank/DDBJ databases">
        <authorList>
            <person name="Gaulin E."/>
            <person name="Dumas B."/>
        </authorList>
    </citation>
    <scope>NUCLEOTIDE SEQUENCE [LARGE SCALE GENOMIC DNA]</scope>
    <source>
        <strain evidence="3">CBS 568.67</strain>
    </source>
</reference>
<evidence type="ECO:0000313" key="3">
    <source>
        <dbReference type="EMBL" id="VFT96729.1"/>
    </source>
</evidence>
<feature type="domain" description="Flavin reductase like" evidence="1">
    <location>
        <begin position="75"/>
        <end position="229"/>
    </location>
</feature>
<dbReference type="EMBL" id="CAADRA010006758">
    <property type="protein sequence ID" value="VFT96729.1"/>
    <property type="molecule type" value="Genomic_DNA"/>
</dbReference>
<dbReference type="OrthoDB" id="2145000at2759"/>
<proteinExistence type="predicted"/>
<protein>
    <submittedName>
        <fullName evidence="3">Aste57867_20033 protein</fullName>
    </submittedName>
</protein>
<evidence type="ECO:0000313" key="2">
    <source>
        <dbReference type="EMBL" id="KAF0688321.1"/>
    </source>
</evidence>
<accession>A0A485LIP3</accession>
<evidence type="ECO:0000259" key="1">
    <source>
        <dbReference type="Pfam" id="PF01613"/>
    </source>
</evidence>